<evidence type="ECO:0000256" key="4">
    <source>
        <dbReference type="ARBA" id="ARBA00022454"/>
    </source>
</evidence>
<evidence type="ECO:0000256" key="7">
    <source>
        <dbReference type="ARBA" id="ARBA00023054"/>
    </source>
</evidence>
<dbReference type="SUPFAM" id="SSF52540">
    <property type="entry name" value="P-loop containing nucleoside triphosphate hydrolases"/>
    <property type="match status" value="1"/>
</dbReference>
<keyword evidence="9" id="KW-0131">Cell cycle</keyword>
<dbReference type="InterPro" id="IPR027417">
    <property type="entry name" value="P-loop_NTPase"/>
</dbReference>
<feature type="coiled-coil region" evidence="11">
    <location>
        <begin position="163"/>
        <end position="278"/>
    </location>
</feature>
<evidence type="ECO:0000256" key="9">
    <source>
        <dbReference type="ARBA" id="ARBA00023306"/>
    </source>
</evidence>
<dbReference type="Gene3D" id="1.20.1060.20">
    <property type="match status" value="1"/>
</dbReference>
<evidence type="ECO:0000313" key="14">
    <source>
        <dbReference type="EMBL" id="KAK3608308.1"/>
    </source>
</evidence>
<reference evidence="14" key="3">
    <citation type="submission" date="2023-05" db="EMBL/GenBank/DDBJ databases">
        <authorList>
            <person name="Smith C.H."/>
        </authorList>
    </citation>
    <scope>NUCLEOTIDE SEQUENCE</scope>
    <source>
        <strain evidence="14">CHS0354</strain>
        <tissue evidence="14">Mantle</tissue>
    </source>
</reference>
<keyword evidence="8 10" id="KW-0539">Nucleus</keyword>
<dbReference type="EMBL" id="JAEAOA010001832">
    <property type="protein sequence ID" value="KAK3608308.1"/>
    <property type="molecule type" value="Genomic_DNA"/>
</dbReference>
<dbReference type="PIRSF" id="PIRSF005719">
    <property type="entry name" value="SMC"/>
    <property type="match status" value="1"/>
</dbReference>
<dbReference type="PANTHER" id="PTHR18937">
    <property type="entry name" value="STRUCTURAL MAINTENANCE OF CHROMOSOMES SMC FAMILY MEMBER"/>
    <property type="match status" value="1"/>
</dbReference>
<feature type="coiled-coil region" evidence="11">
    <location>
        <begin position="1019"/>
        <end position="1098"/>
    </location>
</feature>
<dbReference type="AlphaFoldDB" id="A0AAE0WAP1"/>
<feature type="coiled-coil region" evidence="11">
    <location>
        <begin position="699"/>
        <end position="739"/>
    </location>
</feature>
<reference evidence="14" key="1">
    <citation type="journal article" date="2021" name="Genome Biol. Evol.">
        <title>A High-Quality Reference Genome for a Parasitic Bivalve with Doubly Uniparental Inheritance (Bivalvia: Unionida).</title>
        <authorList>
            <person name="Smith C.H."/>
        </authorList>
    </citation>
    <scope>NUCLEOTIDE SEQUENCE</scope>
    <source>
        <strain evidence="14">CHS0354</strain>
    </source>
</reference>
<sequence>MPGHLKYIEVDNFKSYRGKQKIGPFKKFSAIIGPNGSGKSNLMDAISFVLGEKTSNLRVKRLSDLIHGAPIGQPAASRASVSAIYTDAETKKETVFTRIISGSSSDHKINGKGVSSQDYNAELEKIGVLVKSKNFLVFQGTVESIAMKNAKERTAMFEEISRSGELKEEYDKAKAEMVKAEEDTQFNYHKKKGIAAERKEAKMEKDEAERYQRLKDQLMEKKLELSLFRLYHNEQDIDELLEEQNRKNQQLEKENAKKDRIEDEIKEKKKEQGKCQRDLTKIEQSIKESEVELNKKRPLYIKAKEKTAHMIKKLESARKSLKQAKKTHENHEQEIQELDRELQEVERKKQEFEERIEEESQSLGRDLELEESQVQEYQHLKEEAGKRSARLLQEMDTVQREQKSDQDRYDNEQRKKNDLTNKIQHKEQEMEENKKRVEKLNDYIRTSNIAVEEQKKLEEELAQEVEEANARLTEIQEELNSVLDQLGEAKVDKHENSRAARKAELLENLKRLYPGVFGRLIDLCEPSHKKYQVAITKVLGKYMDAIVCDSEKTAKDCIQYMKEQRIEPETFLPLDYLDVKPVNEKLREIREPRNVKLVIDVIRYDPPGVKKALQFACGNALVCESVEDARRVAFGGHERHKSDSDGLYIAHVEDFNSVPKNERHKTVALDGTLFQKSGIISGGASDLKAKARRWDEKMLGQLKQRKERLSEEIKELVKKKRKESELNTIRSQLKGLETRLKYSISDRDNTMNKSMTLNEKDMNTYTEMLKAFDPRMEEIERQMTERGEVIKQLKEKMNTVEDEIFEQFCQQIGVDNIRQYEERELRVQQERGKKRLEFENQKFRLQNQIEFERSRDTIANVKKWEKSVLDDEKELEKVKNDEARHMKVIDQEMQNQERYKQQRITIKSQQDDFEGEINEIRKRLTAQGKEIAAIQKQITAIDNKLEQKRADRHSLLTSCKMDDIHLPLKKGTMDDITQENEPSSQPDESSETPRDSMSSQGTKAIYEKEAQLLVDYSSLDEEMKELDHADEVKKMLEQLNKQVSDMQVTLQRINAPNMKAMEKLDGVRERFQETSEEFENARKRAKKAKQAFEKVKKERYDRFMHCFDHVSNRIDEIYKALARNQSAQAFLGPENPEEPYLDGVNYNCVAPGKRFRPMDNLSGGEKTVAALALLFAIHSYQPAPFFVLDEIDAALDNTNIGKVAAYIREQAEINFQCIVISLKEEFYNRSDALIGIYPEQGDCIISNVLTLDLTEYTDPYVHEEEDSPGKLLR</sequence>
<keyword evidence="5" id="KW-0132">Cell division</keyword>
<keyword evidence="4" id="KW-0158">Chromosome</keyword>
<dbReference type="FunFam" id="3.40.50.300:FF:000564">
    <property type="entry name" value="Structural maintenance of chromosomes 1A"/>
    <property type="match status" value="1"/>
</dbReference>
<dbReference type="GO" id="GO:0008278">
    <property type="term" value="C:cohesin complex"/>
    <property type="evidence" value="ECO:0007669"/>
    <property type="project" value="InterPro"/>
</dbReference>
<evidence type="ECO:0000256" key="8">
    <source>
        <dbReference type="ARBA" id="ARBA00023242"/>
    </source>
</evidence>
<keyword evidence="15" id="KW-1185">Reference proteome</keyword>
<dbReference type="GO" id="GO:0007062">
    <property type="term" value="P:sister chromatid cohesion"/>
    <property type="evidence" value="ECO:0007669"/>
    <property type="project" value="InterPro"/>
</dbReference>
<evidence type="ECO:0000256" key="11">
    <source>
        <dbReference type="SAM" id="Coils"/>
    </source>
</evidence>
<proteinExistence type="inferred from homology"/>
<dbReference type="InterPro" id="IPR010935">
    <property type="entry name" value="SMC_hinge"/>
</dbReference>
<dbReference type="GO" id="GO:0051301">
    <property type="term" value="P:cell division"/>
    <property type="evidence" value="ECO:0007669"/>
    <property type="project" value="UniProtKB-KW"/>
</dbReference>
<evidence type="ECO:0000256" key="12">
    <source>
        <dbReference type="SAM" id="MobiDB-lite"/>
    </source>
</evidence>
<evidence type="ECO:0000256" key="3">
    <source>
        <dbReference type="ARBA" id="ARBA00005597"/>
    </source>
</evidence>
<dbReference type="GO" id="GO:0005634">
    <property type="term" value="C:nucleus"/>
    <property type="evidence" value="ECO:0007669"/>
    <property type="project" value="UniProtKB-SubCell"/>
</dbReference>
<dbReference type="Pfam" id="PF06470">
    <property type="entry name" value="SMC_hinge"/>
    <property type="match status" value="1"/>
</dbReference>
<dbReference type="Gene3D" id="3.30.70.1620">
    <property type="match status" value="1"/>
</dbReference>
<dbReference type="PANTHER" id="PTHR18937:SF12">
    <property type="entry name" value="STRUCTURAL MAINTENANCE OF CHROMOSOMES PROTEIN"/>
    <property type="match status" value="1"/>
</dbReference>
<organism evidence="14 15">
    <name type="scientific">Potamilus streckersoni</name>
    <dbReference type="NCBI Taxonomy" id="2493646"/>
    <lineage>
        <taxon>Eukaryota</taxon>
        <taxon>Metazoa</taxon>
        <taxon>Spiralia</taxon>
        <taxon>Lophotrochozoa</taxon>
        <taxon>Mollusca</taxon>
        <taxon>Bivalvia</taxon>
        <taxon>Autobranchia</taxon>
        <taxon>Heteroconchia</taxon>
        <taxon>Palaeoheterodonta</taxon>
        <taxon>Unionida</taxon>
        <taxon>Unionoidea</taxon>
        <taxon>Unionidae</taxon>
        <taxon>Ambleminae</taxon>
        <taxon>Lampsilini</taxon>
        <taxon>Potamilus</taxon>
    </lineage>
</organism>
<dbReference type="Gene3D" id="3.40.50.300">
    <property type="entry name" value="P-loop containing nucleotide triphosphate hydrolases"/>
    <property type="match status" value="2"/>
</dbReference>
<evidence type="ECO:0000256" key="1">
    <source>
        <dbReference type="ARBA" id="ARBA00004123"/>
    </source>
</evidence>
<dbReference type="Proteomes" id="UP001195483">
    <property type="component" value="Unassembled WGS sequence"/>
</dbReference>
<evidence type="ECO:0000256" key="5">
    <source>
        <dbReference type="ARBA" id="ARBA00022618"/>
    </source>
</evidence>
<dbReference type="InterPro" id="IPR024704">
    <property type="entry name" value="SMC"/>
</dbReference>
<feature type="region of interest" description="Disordered" evidence="12">
    <location>
        <begin position="397"/>
        <end position="434"/>
    </location>
</feature>
<feature type="coiled-coil region" evidence="11">
    <location>
        <begin position="917"/>
        <end position="951"/>
    </location>
</feature>
<evidence type="ECO:0000256" key="2">
    <source>
        <dbReference type="ARBA" id="ARBA00004286"/>
    </source>
</evidence>
<evidence type="ECO:0000259" key="13">
    <source>
        <dbReference type="SMART" id="SM00968"/>
    </source>
</evidence>
<evidence type="ECO:0000256" key="6">
    <source>
        <dbReference type="ARBA" id="ARBA00022776"/>
    </source>
</evidence>
<dbReference type="FunFam" id="1.20.1060.20:FF:000001">
    <property type="entry name" value="Structural maintenance of chromosomes 1A"/>
    <property type="match status" value="1"/>
</dbReference>
<comment type="subcellular location">
    <subcellularLocation>
        <location evidence="2">Chromosome</location>
    </subcellularLocation>
    <subcellularLocation>
        <location evidence="1 10">Nucleus</location>
    </subcellularLocation>
</comment>
<dbReference type="FunFam" id="3.40.50.300:FF:000562">
    <property type="entry name" value="Structural maintenance of chromosomes protein"/>
    <property type="match status" value="1"/>
</dbReference>
<reference evidence="14" key="2">
    <citation type="journal article" date="2021" name="Genome Biol. Evol.">
        <title>Developing a high-quality reference genome for a parasitic bivalve with doubly uniparental inheritance (Bivalvia: Unionida).</title>
        <authorList>
            <person name="Smith C.H."/>
        </authorList>
    </citation>
    <scope>NUCLEOTIDE SEQUENCE</scope>
    <source>
        <strain evidence="14">CHS0354</strain>
        <tissue evidence="14">Mantle</tissue>
    </source>
</reference>
<keyword evidence="7 11" id="KW-0175">Coiled coil</keyword>
<dbReference type="InterPro" id="IPR003395">
    <property type="entry name" value="RecF/RecN/SMC_N"/>
</dbReference>
<dbReference type="SMART" id="SM00968">
    <property type="entry name" value="SMC_hinge"/>
    <property type="match status" value="1"/>
</dbReference>
<accession>A0AAE0WAP1</accession>
<keyword evidence="6" id="KW-0498">Mitosis</keyword>
<dbReference type="CDD" id="cd03275">
    <property type="entry name" value="ABC_SMC1_euk"/>
    <property type="match status" value="2"/>
</dbReference>
<feature type="region of interest" description="Disordered" evidence="12">
    <location>
        <begin position="974"/>
        <end position="1001"/>
    </location>
</feature>
<dbReference type="GO" id="GO:0003677">
    <property type="term" value="F:DNA binding"/>
    <property type="evidence" value="ECO:0007669"/>
    <property type="project" value="TreeGrafter"/>
</dbReference>
<name>A0AAE0WAP1_9BIVA</name>
<protein>
    <recommendedName>
        <fullName evidence="10">Structural maintenance of chromosomes protein</fullName>
    </recommendedName>
</protein>
<comment type="similarity">
    <text evidence="3">Belongs to the SMC family. SMC1 subfamily.</text>
</comment>
<dbReference type="SUPFAM" id="SSF75553">
    <property type="entry name" value="Smc hinge domain"/>
    <property type="match status" value="1"/>
</dbReference>
<dbReference type="GO" id="GO:0016887">
    <property type="term" value="F:ATP hydrolysis activity"/>
    <property type="evidence" value="ECO:0007669"/>
    <property type="project" value="InterPro"/>
</dbReference>
<gene>
    <name evidence="14" type="ORF">CHS0354_030758</name>
</gene>
<comment type="caution">
    <text evidence="14">The sequence shown here is derived from an EMBL/GenBank/DDBJ whole genome shotgun (WGS) entry which is preliminary data.</text>
</comment>
<dbReference type="GO" id="GO:0005524">
    <property type="term" value="F:ATP binding"/>
    <property type="evidence" value="ECO:0007669"/>
    <property type="project" value="InterPro"/>
</dbReference>
<dbReference type="Pfam" id="PF02463">
    <property type="entry name" value="SMC_N"/>
    <property type="match status" value="1"/>
</dbReference>
<dbReference type="InterPro" id="IPR036277">
    <property type="entry name" value="SMC_hinge_sf"/>
</dbReference>
<feature type="domain" description="SMC hinge" evidence="13">
    <location>
        <begin position="514"/>
        <end position="633"/>
    </location>
</feature>
<dbReference type="InterPro" id="IPR028468">
    <property type="entry name" value="Smc1_ABC"/>
</dbReference>
<evidence type="ECO:0000313" key="15">
    <source>
        <dbReference type="Proteomes" id="UP001195483"/>
    </source>
</evidence>
<evidence type="ECO:0000256" key="10">
    <source>
        <dbReference type="PIRNR" id="PIRNR005719"/>
    </source>
</evidence>